<dbReference type="SUPFAM" id="SSF81345">
    <property type="entry name" value="ABC transporter involved in vitamin B12 uptake, BtuC"/>
    <property type="match status" value="1"/>
</dbReference>
<keyword evidence="3" id="KW-0813">Transport</keyword>
<evidence type="ECO:0000313" key="10">
    <source>
        <dbReference type="Proteomes" id="UP000717624"/>
    </source>
</evidence>
<dbReference type="EMBL" id="JAFBEB010000003">
    <property type="protein sequence ID" value="MBM7589702.1"/>
    <property type="molecule type" value="Genomic_DNA"/>
</dbReference>
<evidence type="ECO:0000256" key="2">
    <source>
        <dbReference type="ARBA" id="ARBA00007935"/>
    </source>
</evidence>
<evidence type="ECO:0000256" key="1">
    <source>
        <dbReference type="ARBA" id="ARBA00004651"/>
    </source>
</evidence>
<dbReference type="GO" id="GO:0022857">
    <property type="term" value="F:transmembrane transporter activity"/>
    <property type="evidence" value="ECO:0007669"/>
    <property type="project" value="InterPro"/>
</dbReference>
<dbReference type="GO" id="GO:0033214">
    <property type="term" value="P:siderophore-iron import into cell"/>
    <property type="evidence" value="ECO:0007669"/>
    <property type="project" value="TreeGrafter"/>
</dbReference>
<evidence type="ECO:0000256" key="6">
    <source>
        <dbReference type="ARBA" id="ARBA00022989"/>
    </source>
</evidence>
<keyword evidence="4" id="KW-1003">Cell membrane</keyword>
<evidence type="ECO:0000313" key="9">
    <source>
        <dbReference type="EMBL" id="MBM7589702.1"/>
    </source>
</evidence>
<feature type="transmembrane region" description="Helical" evidence="8">
    <location>
        <begin position="92"/>
        <end position="112"/>
    </location>
</feature>
<keyword evidence="7 8" id="KW-0472">Membrane</keyword>
<dbReference type="Gene3D" id="1.10.3470.10">
    <property type="entry name" value="ABC transporter involved in vitamin B12 uptake, BtuC"/>
    <property type="match status" value="1"/>
</dbReference>
<dbReference type="PANTHER" id="PTHR30472">
    <property type="entry name" value="FERRIC ENTEROBACTIN TRANSPORT SYSTEM PERMEASE PROTEIN"/>
    <property type="match status" value="1"/>
</dbReference>
<evidence type="ECO:0000256" key="3">
    <source>
        <dbReference type="ARBA" id="ARBA00022448"/>
    </source>
</evidence>
<feature type="transmembrane region" description="Helical" evidence="8">
    <location>
        <begin position="60"/>
        <end position="80"/>
    </location>
</feature>
<dbReference type="InterPro" id="IPR000522">
    <property type="entry name" value="ABC_transptr_permease_BtuC"/>
</dbReference>
<organism evidence="9 10">
    <name type="scientific">Brevibacillus fulvus</name>
    <dbReference type="NCBI Taxonomy" id="1125967"/>
    <lineage>
        <taxon>Bacteria</taxon>
        <taxon>Bacillati</taxon>
        <taxon>Bacillota</taxon>
        <taxon>Bacilli</taxon>
        <taxon>Bacillales</taxon>
        <taxon>Paenibacillaceae</taxon>
        <taxon>Brevibacillus</taxon>
    </lineage>
</organism>
<dbReference type="FunFam" id="1.10.3470.10:FF:000001">
    <property type="entry name" value="Vitamin B12 ABC transporter permease BtuC"/>
    <property type="match status" value="1"/>
</dbReference>
<evidence type="ECO:0000256" key="8">
    <source>
        <dbReference type="SAM" id="Phobius"/>
    </source>
</evidence>
<comment type="similarity">
    <text evidence="2">Belongs to the binding-protein-dependent transport system permease family. FecCD subfamily.</text>
</comment>
<feature type="transmembrane region" description="Helical" evidence="8">
    <location>
        <begin position="286"/>
        <end position="304"/>
    </location>
</feature>
<proteinExistence type="inferred from homology"/>
<feature type="transmembrane region" description="Helical" evidence="8">
    <location>
        <begin position="156"/>
        <end position="178"/>
    </location>
</feature>
<evidence type="ECO:0000256" key="4">
    <source>
        <dbReference type="ARBA" id="ARBA00022475"/>
    </source>
</evidence>
<evidence type="ECO:0000256" key="5">
    <source>
        <dbReference type="ARBA" id="ARBA00022692"/>
    </source>
</evidence>
<comment type="caution">
    <text evidence="9">The sequence shown here is derived from an EMBL/GenBank/DDBJ whole genome shotgun (WGS) entry which is preliminary data.</text>
</comment>
<dbReference type="AlphaFoldDB" id="A0A938XTC7"/>
<feature type="transmembrane region" description="Helical" evidence="8">
    <location>
        <begin position="124"/>
        <end position="144"/>
    </location>
</feature>
<protein>
    <submittedName>
        <fullName evidence="9">Iron complex transport system permease protein</fullName>
    </submittedName>
</protein>
<name>A0A938XTC7_9BACL</name>
<feature type="transmembrane region" description="Helical" evidence="8">
    <location>
        <begin position="316"/>
        <end position="333"/>
    </location>
</feature>
<accession>A0A938XTC7</accession>
<sequence>MEQRRMSVTTLAGLIFGLILLLFFVSLNLGVIRLSPWEALQTLFGSGTNESNLTLFQFRLPRMVLALLIGGGLAVAGAVFQSVTQNDLADPGIIGINTGASLAVVTFLFLTGGTVEVLPFTSKVLLPVVAFAGAILAALLIYLFAWNRGISPLRLVLVGVAFNAILSALLIIFQLQMADKDFVKALVWLSGSIWTANWEYIFVTLPWFLLLLPLVFSRARSLNLIQLGDAVSKGLGLSVERERWLFLIIAAAITGAAVAVGGNIAFLGLVAPHMARKLVGARHQRYLPISALLGALFLLLADMIGRVIVMPSELPVGIVFSVLAAPYFLYLLMKSL</sequence>
<keyword evidence="6 8" id="KW-1133">Transmembrane helix</keyword>
<gene>
    <name evidence="9" type="ORF">JOD01_001302</name>
</gene>
<feature type="transmembrane region" description="Helical" evidence="8">
    <location>
        <begin position="244"/>
        <end position="266"/>
    </location>
</feature>
<keyword evidence="10" id="KW-1185">Reference proteome</keyword>
<dbReference type="Proteomes" id="UP000717624">
    <property type="component" value="Unassembled WGS sequence"/>
</dbReference>
<comment type="subcellular location">
    <subcellularLocation>
        <location evidence="1">Cell membrane</location>
        <topology evidence="1">Multi-pass membrane protein</topology>
    </subcellularLocation>
</comment>
<dbReference type="CDD" id="cd06550">
    <property type="entry name" value="TM_ABC_iron-siderophores_like"/>
    <property type="match status" value="1"/>
</dbReference>
<evidence type="ECO:0000256" key="7">
    <source>
        <dbReference type="ARBA" id="ARBA00023136"/>
    </source>
</evidence>
<dbReference type="InterPro" id="IPR037294">
    <property type="entry name" value="ABC_BtuC-like"/>
</dbReference>
<feature type="transmembrane region" description="Helical" evidence="8">
    <location>
        <begin position="198"/>
        <end position="216"/>
    </location>
</feature>
<feature type="transmembrane region" description="Helical" evidence="8">
    <location>
        <begin position="12"/>
        <end position="32"/>
    </location>
</feature>
<reference evidence="9" key="1">
    <citation type="submission" date="2021-01" db="EMBL/GenBank/DDBJ databases">
        <title>Genomic Encyclopedia of Type Strains, Phase IV (KMG-IV): sequencing the most valuable type-strain genomes for metagenomic binning, comparative biology and taxonomic classification.</title>
        <authorList>
            <person name="Goeker M."/>
        </authorList>
    </citation>
    <scope>NUCLEOTIDE SEQUENCE</scope>
    <source>
        <strain evidence="9">DSM 25523</strain>
    </source>
</reference>
<keyword evidence="5 8" id="KW-0812">Transmembrane</keyword>
<dbReference type="PANTHER" id="PTHR30472:SF64">
    <property type="entry name" value="IRON(3+)-HYDROXAMATE IMPORT SYSTEM PERMEASE PROTEIN FHUG"/>
    <property type="match status" value="1"/>
</dbReference>
<dbReference type="GO" id="GO:0005886">
    <property type="term" value="C:plasma membrane"/>
    <property type="evidence" value="ECO:0007669"/>
    <property type="project" value="UniProtKB-SubCell"/>
</dbReference>
<dbReference type="Pfam" id="PF01032">
    <property type="entry name" value="FecCD"/>
    <property type="match status" value="1"/>
</dbReference>
<dbReference type="RefSeq" id="WP_204517424.1">
    <property type="nucleotide sequence ID" value="NZ_BAABIN010000038.1"/>
</dbReference>